<dbReference type="Proteomes" id="UP000032668">
    <property type="component" value="Unassembled WGS sequence"/>
</dbReference>
<gene>
    <name evidence="1" type="ORF">Aam_055_066</name>
</gene>
<sequence length="100" mass="11602">MFVVIFRARIKAVDADYIETAALLRDLALRDYGCLEFKSVTEGAEEITLSYWPDLAAIKAWKGQAEHLLAQNRGQARWYESYRVEIAEISRAYEWSKAQR</sequence>
<accession>A0A0D6PH51</accession>
<name>A0A0D6PH51_9PROT</name>
<dbReference type="SUPFAM" id="SSF54909">
    <property type="entry name" value="Dimeric alpha+beta barrel"/>
    <property type="match status" value="1"/>
</dbReference>
<dbReference type="InterPro" id="IPR052936">
    <property type="entry name" value="Jasmonate_Hydroxylase-like"/>
</dbReference>
<proteinExistence type="predicted"/>
<dbReference type="STRING" id="1120923.SAMN02746095_00718"/>
<dbReference type="EMBL" id="BANC01000054">
    <property type="protein sequence ID" value="GAN80686.1"/>
    <property type="molecule type" value="Genomic_DNA"/>
</dbReference>
<dbReference type="RefSeq" id="WP_048879087.1">
    <property type="nucleotide sequence ID" value="NZ_BANC01000054.1"/>
</dbReference>
<protein>
    <recommendedName>
        <fullName evidence="3">Antibiotic biosynthesis monooxygenase</fullName>
    </recommendedName>
</protein>
<evidence type="ECO:0000313" key="1">
    <source>
        <dbReference type="EMBL" id="GAN80686.1"/>
    </source>
</evidence>
<organism evidence="1 2">
    <name type="scientific">Acidocella aminolytica 101 = DSM 11237</name>
    <dbReference type="NCBI Taxonomy" id="1120923"/>
    <lineage>
        <taxon>Bacteria</taxon>
        <taxon>Pseudomonadati</taxon>
        <taxon>Pseudomonadota</taxon>
        <taxon>Alphaproteobacteria</taxon>
        <taxon>Acetobacterales</taxon>
        <taxon>Acidocellaceae</taxon>
        <taxon>Acidocella</taxon>
    </lineage>
</organism>
<comment type="caution">
    <text evidence="1">The sequence shown here is derived from an EMBL/GenBank/DDBJ whole genome shotgun (WGS) entry which is preliminary data.</text>
</comment>
<dbReference type="OrthoDB" id="9797060at2"/>
<dbReference type="InterPro" id="IPR011008">
    <property type="entry name" value="Dimeric_a/b-barrel"/>
</dbReference>
<dbReference type="PANTHER" id="PTHR37811:SF2">
    <property type="entry name" value="ABM DOMAIN-CONTAINING PROTEIN"/>
    <property type="match status" value="1"/>
</dbReference>
<evidence type="ECO:0000313" key="2">
    <source>
        <dbReference type="Proteomes" id="UP000032668"/>
    </source>
</evidence>
<evidence type="ECO:0008006" key="3">
    <source>
        <dbReference type="Google" id="ProtNLM"/>
    </source>
</evidence>
<dbReference type="Gene3D" id="3.30.70.100">
    <property type="match status" value="1"/>
</dbReference>
<dbReference type="PANTHER" id="PTHR37811">
    <property type="entry name" value="BLL5343 PROTEIN"/>
    <property type="match status" value="1"/>
</dbReference>
<keyword evidence="2" id="KW-1185">Reference proteome</keyword>
<reference evidence="1 2" key="1">
    <citation type="submission" date="2012-11" db="EMBL/GenBank/DDBJ databases">
        <title>Whole genome sequence of Acidocella aminolytica 101 = DSM 11237.</title>
        <authorList>
            <person name="Azuma Y."/>
            <person name="Higashiura N."/>
            <person name="Hirakawa H."/>
            <person name="Matsushita K."/>
        </authorList>
    </citation>
    <scope>NUCLEOTIDE SEQUENCE [LARGE SCALE GENOMIC DNA]</scope>
    <source>
        <strain evidence="2">101 / DSM 11237</strain>
    </source>
</reference>
<dbReference type="AlphaFoldDB" id="A0A0D6PH51"/>